<gene>
    <name evidence="2" type="ORF">A2W18_15260</name>
</gene>
<dbReference type="Gene3D" id="3.30.1490.150">
    <property type="entry name" value="Hypothetical protein ph0010, domain 2"/>
    <property type="match status" value="1"/>
</dbReference>
<dbReference type="NCBIfam" id="TIGR04335">
    <property type="entry name" value="AmmeMemoSam_A"/>
    <property type="match status" value="1"/>
</dbReference>
<reference evidence="2 3" key="1">
    <citation type="journal article" date="2016" name="Nat. Commun.">
        <title>Thousands of microbial genomes shed light on interconnected biogeochemical processes in an aquifer system.</title>
        <authorList>
            <person name="Anantharaman K."/>
            <person name="Brown C.T."/>
            <person name="Hug L.A."/>
            <person name="Sharon I."/>
            <person name="Castelle C.J."/>
            <person name="Probst A.J."/>
            <person name="Thomas B.C."/>
            <person name="Singh A."/>
            <person name="Wilkins M.J."/>
            <person name="Karaoz U."/>
            <person name="Brodie E.L."/>
            <person name="Williams K.H."/>
            <person name="Hubbard S.S."/>
            <person name="Banfield J.F."/>
        </authorList>
    </citation>
    <scope>NUCLEOTIDE SEQUENCE [LARGE SCALE GENOMIC DNA]</scope>
</reference>
<dbReference type="InterPro" id="IPR027485">
    <property type="entry name" value="AMMECR1_N"/>
</dbReference>
<dbReference type="Gene3D" id="3.30.700.20">
    <property type="entry name" value="Hypothetical protein ph0010, domain 1"/>
    <property type="match status" value="1"/>
</dbReference>
<comment type="caution">
    <text evidence="2">The sequence shown here is derived from an EMBL/GenBank/DDBJ whole genome shotgun (WGS) entry which is preliminary data.</text>
</comment>
<dbReference type="NCBIfam" id="TIGR00296">
    <property type="entry name" value="TIGR00296 family protein"/>
    <property type="match status" value="1"/>
</dbReference>
<sequence>MALTSSSNVIESLDTADRRVLLDVARAAIADGLQGRPAAVADLDAHAWVLRRHAATFVTLEIGGELRGCIGTLDAFQPLIVDTAENAYAAAFRDPRFAPLTATEFERLAVHISILGAAEPMAFISEDDLLAQLRPGIDGLILSENGRRGTFLPAVWESVADPRDFLGYLKLKAGLPRDYWSDTVQISRYITTSIF</sequence>
<name>A0A1F6VDR5_9PROT</name>
<dbReference type="SUPFAM" id="SSF143447">
    <property type="entry name" value="AMMECR1-like"/>
    <property type="match status" value="1"/>
</dbReference>
<dbReference type="AlphaFoldDB" id="A0A1F6VDR5"/>
<dbReference type="Proteomes" id="UP000179076">
    <property type="component" value="Unassembled WGS sequence"/>
</dbReference>
<proteinExistence type="predicted"/>
<evidence type="ECO:0000313" key="3">
    <source>
        <dbReference type="Proteomes" id="UP000179076"/>
    </source>
</evidence>
<protein>
    <submittedName>
        <fullName evidence="2">AMMECR1 domain-containing protein</fullName>
    </submittedName>
</protein>
<dbReference type="PROSITE" id="PS51112">
    <property type="entry name" value="AMMECR1"/>
    <property type="match status" value="1"/>
</dbReference>
<dbReference type="Pfam" id="PF01871">
    <property type="entry name" value="AMMECR1"/>
    <property type="match status" value="1"/>
</dbReference>
<dbReference type="InterPro" id="IPR023473">
    <property type="entry name" value="AMMECR1"/>
</dbReference>
<dbReference type="InterPro" id="IPR036071">
    <property type="entry name" value="AMMECR1_dom_sf"/>
</dbReference>
<dbReference type="PANTHER" id="PTHR13016:SF0">
    <property type="entry name" value="AMME SYNDROME CANDIDATE GENE 1 PROTEIN"/>
    <property type="match status" value="1"/>
</dbReference>
<evidence type="ECO:0000259" key="1">
    <source>
        <dbReference type="PROSITE" id="PS51112"/>
    </source>
</evidence>
<dbReference type="EMBL" id="MFSP01000048">
    <property type="protein sequence ID" value="OGI67718.1"/>
    <property type="molecule type" value="Genomic_DNA"/>
</dbReference>
<accession>A0A1F6VDR5</accession>
<dbReference type="PANTHER" id="PTHR13016">
    <property type="entry name" value="AMMECR1 HOMOLOG"/>
    <property type="match status" value="1"/>
</dbReference>
<evidence type="ECO:0000313" key="2">
    <source>
        <dbReference type="EMBL" id="OGI67718.1"/>
    </source>
</evidence>
<feature type="domain" description="AMMECR1" evidence="1">
    <location>
        <begin position="16"/>
        <end position="195"/>
    </location>
</feature>
<dbReference type="InterPro" id="IPR027623">
    <property type="entry name" value="AmmeMemoSam_A"/>
</dbReference>
<organism evidence="2 3">
    <name type="scientific">Candidatus Muproteobacteria bacterium RBG_16_60_9</name>
    <dbReference type="NCBI Taxonomy" id="1817755"/>
    <lineage>
        <taxon>Bacteria</taxon>
        <taxon>Pseudomonadati</taxon>
        <taxon>Pseudomonadota</taxon>
        <taxon>Candidatus Muproteobacteria</taxon>
    </lineage>
</organism>
<dbReference type="InterPro" id="IPR002733">
    <property type="entry name" value="AMMECR1_domain"/>
</dbReference>